<feature type="transmembrane region" description="Helical" evidence="6">
    <location>
        <begin position="201"/>
        <end position="227"/>
    </location>
</feature>
<protein>
    <submittedName>
        <fullName evidence="7">Ribonuclease BN</fullName>
    </submittedName>
</protein>
<feature type="transmembrane region" description="Helical" evidence="6">
    <location>
        <begin position="160"/>
        <end position="189"/>
    </location>
</feature>
<dbReference type="GO" id="GO:0005886">
    <property type="term" value="C:plasma membrane"/>
    <property type="evidence" value="ECO:0007669"/>
    <property type="project" value="UniProtKB-SubCell"/>
</dbReference>
<reference evidence="7 8" key="1">
    <citation type="journal article" date="2011" name="Stand. Genomic Sci.">
        <title>Complete genome sequence of Marivirga tractuosa type strain (H-43).</title>
        <authorList>
            <person name="Pagani I."/>
            <person name="Chertkov O."/>
            <person name="Lapidus A."/>
            <person name="Lucas S."/>
            <person name="Del Rio T.G."/>
            <person name="Tice H."/>
            <person name="Copeland A."/>
            <person name="Cheng J.F."/>
            <person name="Nolan M."/>
            <person name="Saunders E."/>
            <person name="Pitluck S."/>
            <person name="Held B."/>
            <person name="Goodwin L."/>
            <person name="Liolios K."/>
            <person name="Ovchinikova G."/>
            <person name="Ivanova N."/>
            <person name="Mavromatis K."/>
            <person name="Pati A."/>
            <person name="Chen A."/>
            <person name="Palaniappan K."/>
            <person name="Land M."/>
            <person name="Hauser L."/>
            <person name="Jeffries C.D."/>
            <person name="Detter J.C."/>
            <person name="Han C."/>
            <person name="Tapia R."/>
            <person name="Ngatchou-Djao O.D."/>
            <person name="Rohde M."/>
            <person name="Goker M."/>
            <person name="Spring S."/>
            <person name="Sikorski J."/>
            <person name="Woyke T."/>
            <person name="Bristow J."/>
            <person name="Eisen J.A."/>
            <person name="Markowitz V."/>
            <person name="Hugenholtz P."/>
            <person name="Klenk H.P."/>
            <person name="Kyrpides N.C."/>
        </authorList>
    </citation>
    <scope>NUCLEOTIDE SEQUENCE [LARGE SCALE GENOMIC DNA]</scope>
    <source>
        <strain evidence="8">ATCC 23168 / DSM 4126 / NBRC 15989 / NCIMB 1408 / VKM B-1430 / H-43</strain>
    </source>
</reference>
<dbReference type="STRING" id="643867.Ftrac_1705"/>
<keyword evidence="3 6" id="KW-0812">Transmembrane</keyword>
<gene>
    <name evidence="7" type="ordered locus">Ftrac_1705</name>
</gene>
<evidence type="ECO:0000256" key="5">
    <source>
        <dbReference type="ARBA" id="ARBA00023136"/>
    </source>
</evidence>
<dbReference type="PANTHER" id="PTHR30213:SF0">
    <property type="entry name" value="UPF0761 MEMBRANE PROTEIN YIHY"/>
    <property type="match status" value="1"/>
</dbReference>
<dbReference type="AlphaFoldDB" id="E4TQZ3"/>
<dbReference type="EMBL" id="CP002349">
    <property type="protein sequence ID" value="ADR21693.1"/>
    <property type="molecule type" value="Genomic_DNA"/>
</dbReference>
<feature type="transmembrane region" description="Helical" evidence="6">
    <location>
        <begin position="119"/>
        <end position="139"/>
    </location>
</feature>
<accession>E4TQZ3</accession>
<keyword evidence="4 6" id="KW-1133">Transmembrane helix</keyword>
<evidence type="ECO:0000256" key="4">
    <source>
        <dbReference type="ARBA" id="ARBA00022989"/>
    </source>
</evidence>
<comment type="subcellular location">
    <subcellularLocation>
        <location evidence="1">Cell membrane</location>
        <topology evidence="1">Multi-pass membrane protein</topology>
    </subcellularLocation>
</comment>
<feature type="transmembrane region" description="Helical" evidence="6">
    <location>
        <begin position="57"/>
        <end position="79"/>
    </location>
</feature>
<sequence>MRFKYLRIIMSIGFLRRFIHFLKRKRLKRSGVSYFTLFKIFIQELSDHNLIERANNVAFQFTLAIFPTIIFLFTLIPYLPIDNLQQEVMSLLEETMPGSVYEVAQSTIVDILSKSRGDLLSVGFIFALYFATNGTSALMTAFNQTYRTKDSRGFVKAKAIAIGLTFLLAFVLVTSIVLLIVAQQVIYFLEDFGIISDSFEVYIFIGLRFLVIFFLFQIAISVIYYWAPAIHKRWHFFNPGSILATFLCLAVSFGFSFYINNFGTYNKLYGSIGALIAIMIWFSFLSLFLIVGLQLNVSLEKARIKNKIKAE</sequence>
<dbReference type="OrthoDB" id="977385at2"/>
<keyword evidence="5 6" id="KW-0472">Membrane</keyword>
<evidence type="ECO:0000256" key="2">
    <source>
        <dbReference type="ARBA" id="ARBA00022475"/>
    </source>
</evidence>
<keyword evidence="8" id="KW-1185">Reference proteome</keyword>
<dbReference type="PIRSF" id="PIRSF035875">
    <property type="entry name" value="RNase_BN"/>
    <property type="match status" value="1"/>
</dbReference>
<proteinExistence type="predicted"/>
<feature type="transmembrane region" description="Helical" evidence="6">
    <location>
        <begin position="271"/>
        <end position="297"/>
    </location>
</feature>
<dbReference type="InterPro" id="IPR017039">
    <property type="entry name" value="Virul_fac_BrkB"/>
</dbReference>
<dbReference type="PANTHER" id="PTHR30213">
    <property type="entry name" value="INNER MEMBRANE PROTEIN YHJD"/>
    <property type="match status" value="1"/>
</dbReference>
<dbReference type="RefSeq" id="WP_013453840.1">
    <property type="nucleotide sequence ID" value="NC_014759.1"/>
</dbReference>
<evidence type="ECO:0000256" key="3">
    <source>
        <dbReference type="ARBA" id="ARBA00022692"/>
    </source>
</evidence>
<dbReference type="eggNOG" id="COG1295">
    <property type="taxonomic scope" value="Bacteria"/>
</dbReference>
<name>E4TQZ3_MARTH</name>
<dbReference type="Proteomes" id="UP000008720">
    <property type="component" value="Chromosome"/>
</dbReference>
<keyword evidence="2" id="KW-1003">Cell membrane</keyword>
<dbReference type="KEGG" id="mtt:Ftrac_1705"/>
<evidence type="ECO:0000256" key="1">
    <source>
        <dbReference type="ARBA" id="ARBA00004651"/>
    </source>
</evidence>
<feature type="transmembrane region" description="Helical" evidence="6">
    <location>
        <begin position="239"/>
        <end position="259"/>
    </location>
</feature>
<dbReference type="NCBIfam" id="TIGR00765">
    <property type="entry name" value="yihY_not_rbn"/>
    <property type="match status" value="1"/>
</dbReference>
<dbReference type="HOGENOM" id="CLU_045539_4_2_10"/>
<evidence type="ECO:0000256" key="6">
    <source>
        <dbReference type="SAM" id="Phobius"/>
    </source>
</evidence>
<evidence type="ECO:0000313" key="7">
    <source>
        <dbReference type="EMBL" id="ADR21693.1"/>
    </source>
</evidence>
<organism evidence="7 8">
    <name type="scientific">Marivirga tractuosa (strain ATCC 23168 / DSM 4126 / NBRC 15989 / NCIMB 1408 / VKM B-1430 / H-43)</name>
    <name type="common">Microscilla tractuosa</name>
    <name type="synonym">Flexibacter tractuosus</name>
    <dbReference type="NCBI Taxonomy" id="643867"/>
    <lineage>
        <taxon>Bacteria</taxon>
        <taxon>Pseudomonadati</taxon>
        <taxon>Bacteroidota</taxon>
        <taxon>Cytophagia</taxon>
        <taxon>Cytophagales</taxon>
        <taxon>Marivirgaceae</taxon>
        <taxon>Marivirga</taxon>
    </lineage>
</organism>
<evidence type="ECO:0000313" key="8">
    <source>
        <dbReference type="Proteomes" id="UP000008720"/>
    </source>
</evidence>
<dbReference type="Pfam" id="PF03631">
    <property type="entry name" value="Virul_fac_BrkB"/>
    <property type="match status" value="1"/>
</dbReference>